<dbReference type="Proteomes" id="UP000027180">
    <property type="component" value="Chromosome"/>
</dbReference>
<evidence type="ECO:0000313" key="3">
    <source>
        <dbReference type="EMBL" id="AIC25372.1"/>
    </source>
</evidence>
<evidence type="ECO:0000256" key="1">
    <source>
        <dbReference type="SAM" id="MobiDB-lite"/>
    </source>
</evidence>
<feature type="compositionally biased region" description="Low complexity" evidence="1">
    <location>
        <begin position="67"/>
        <end position="89"/>
    </location>
</feature>
<feature type="region of interest" description="Disordered" evidence="1">
    <location>
        <begin position="64"/>
        <end position="126"/>
    </location>
</feature>
<keyword evidence="2" id="KW-0812">Transmembrane</keyword>
<evidence type="ECO:0000313" key="4">
    <source>
        <dbReference type="Proteomes" id="UP000027180"/>
    </source>
</evidence>
<dbReference type="OrthoDB" id="8404550at2"/>
<feature type="compositionally biased region" description="Low complexity" evidence="1">
    <location>
        <begin position="98"/>
        <end position="126"/>
    </location>
</feature>
<organism evidence="3 4">
    <name type="scientific">Rhizobium etli bv. mimosae str. IE4771</name>
    <dbReference type="NCBI Taxonomy" id="1432050"/>
    <lineage>
        <taxon>Bacteria</taxon>
        <taxon>Pseudomonadati</taxon>
        <taxon>Pseudomonadota</taxon>
        <taxon>Alphaproteobacteria</taxon>
        <taxon>Hyphomicrobiales</taxon>
        <taxon>Rhizobiaceae</taxon>
        <taxon>Rhizobium/Agrobacterium group</taxon>
        <taxon>Rhizobium</taxon>
    </lineage>
</organism>
<keyword evidence="2" id="KW-0472">Membrane</keyword>
<reference evidence="3 4" key="1">
    <citation type="submission" date="2013-12" db="EMBL/GenBank/DDBJ databases">
        <title>Complete genome sequence of Rhizobium etli bv. mimosae IE4771.</title>
        <authorList>
            <person name="Bustos P."/>
            <person name="Santamaria R.I."/>
            <person name="Lozano L."/>
            <person name="Ormeno-Orrillo E."/>
            <person name="Rogel M.A."/>
            <person name="Romero D."/>
            <person name="Cevallos M.A."/>
            <person name="Martinez-Romero E."/>
            <person name="Gonzalez V."/>
        </authorList>
    </citation>
    <scope>NUCLEOTIDE SEQUENCE [LARGE SCALE GENOMIC DNA]</scope>
    <source>
        <strain evidence="3 4">IE4771</strain>
    </source>
</reference>
<accession>A0A060HUX6</accession>
<dbReference type="EMBL" id="CP006986">
    <property type="protein sequence ID" value="AIC25372.1"/>
    <property type="molecule type" value="Genomic_DNA"/>
</dbReference>
<gene>
    <name evidence="3" type="ORF">IE4771_CH00202</name>
</gene>
<feature type="region of interest" description="Disordered" evidence="1">
    <location>
        <begin position="1"/>
        <end position="29"/>
    </location>
</feature>
<protein>
    <submittedName>
        <fullName evidence="3">YidC/Oxa1 family domain-containing protein</fullName>
    </submittedName>
</protein>
<dbReference type="RefSeq" id="WP_009982537.1">
    <property type="nucleotide sequence ID" value="NZ_CP006986.1"/>
</dbReference>
<dbReference type="AlphaFoldDB" id="A0A060HUX6"/>
<feature type="compositionally biased region" description="Basic and acidic residues" evidence="1">
    <location>
        <begin position="1"/>
        <end position="22"/>
    </location>
</feature>
<feature type="transmembrane region" description="Helical" evidence="2">
    <location>
        <begin position="37"/>
        <end position="55"/>
    </location>
</feature>
<dbReference type="HOGENOM" id="CLU_1979755_0_0_5"/>
<evidence type="ECO:0000256" key="2">
    <source>
        <dbReference type="SAM" id="Phobius"/>
    </source>
</evidence>
<name>A0A060HUX6_RHIET</name>
<keyword evidence="2" id="KW-1133">Transmembrane helix</keyword>
<proteinExistence type="predicted"/>
<sequence>MMAHQTETRWEKSDGKLHKEEQIPPVKAKQGRTGYRILTVLLVALILAFVVWIPVEIWGNREADEVAPQQPGQQLQQQQSDAAPAPTQQNSNAVPTETPATAPAPDAAPAAPAQPAAPTQPAAPAQ</sequence>
<dbReference type="KEGG" id="rei:IE4771_CH00202"/>